<proteinExistence type="predicted"/>
<reference evidence="1" key="1">
    <citation type="submission" date="2022-09" db="EMBL/GenBank/DDBJ databases">
        <title>The complete genome of Acidovorax sp. 5MLIR.</title>
        <authorList>
            <person name="Liu L."/>
            <person name="Yue J."/>
            <person name="Yang F."/>
            <person name="Yuan J."/>
            <person name="Li L."/>
        </authorList>
    </citation>
    <scope>NUCLEOTIDE SEQUENCE</scope>
    <source>
        <strain evidence="1">5MLIR</strain>
    </source>
</reference>
<organism evidence="1 2">
    <name type="scientific">Comamonas endophytica</name>
    <dbReference type="NCBI Taxonomy" id="2949090"/>
    <lineage>
        <taxon>Bacteria</taxon>
        <taxon>Pseudomonadati</taxon>
        <taxon>Pseudomonadota</taxon>
        <taxon>Betaproteobacteria</taxon>
        <taxon>Burkholderiales</taxon>
        <taxon>Comamonadaceae</taxon>
        <taxon>Comamonas</taxon>
    </lineage>
</organism>
<evidence type="ECO:0000313" key="1">
    <source>
        <dbReference type="EMBL" id="UYG50845.1"/>
    </source>
</evidence>
<protein>
    <submittedName>
        <fullName evidence="1">Uncharacterized protein</fullName>
    </submittedName>
</protein>
<gene>
    <name evidence="1" type="ORF">M9799_12170</name>
</gene>
<dbReference type="EMBL" id="CP106881">
    <property type="protein sequence ID" value="UYG50845.1"/>
    <property type="molecule type" value="Genomic_DNA"/>
</dbReference>
<evidence type="ECO:0000313" key="2">
    <source>
        <dbReference type="Proteomes" id="UP001162800"/>
    </source>
</evidence>
<dbReference type="Proteomes" id="UP001162800">
    <property type="component" value="Chromosome"/>
</dbReference>
<accession>A0ABY6G915</accession>
<dbReference type="RefSeq" id="WP_231041942.1">
    <property type="nucleotide sequence ID" value="NZ_CP106881.1"/>
</dbReference>
<sequence length="79" mass="8228">MSGSASWLYSFGLSGRGTHGELFSDSTLIVGFGLATNAKGAPKILVRTSGNATQVRDGTGLGGAPIVKPARRVSWRELH</sequence>
<keyword evidence="2" id="KW-1185">Reference proteome</keyword>
<name>A0ABY6G915_9BURK</name>